<proteinExistence type="predicted"/>
<dbReference type="Gene3D" id="2.180.10.10">
    <property type="entry name" value="RHS repeat-associated core"/>
    <property type="match status" value="2"/>
</dbReference>
<dbReference type="NCBIfam" id="TIGR01643">
    <property type="entry name" value="YD_repeat_2x"/>
    <property type="match status" value="1"/>
</dbReference>
<dbReference type="Proteomes" id="UP000219374">
    <property type="component" value="Unassembled WGS sequence"/>
</dbReference>
<dbReference type="InterPro" id="IPR031325">
    <property type="entry name" value="RHS_repeat"/>
</dbReference>
<dbReference type="InterPro" id="IPR013783">
    <property type="entry name" value="Ig-like_fold"/>
</dbReference>
<dbReference type="Pfam" id="PF05593">
    <property type="entry name" value="RHS_repeat"/>
    <property type="match status" value="1"/>
</dbReference>
<dbReference type="PROSITE" id="PS50853">
    <property type="entry name" value="FN3"/>
    <property type="match status" value="2"/>
</dbReference>
<feature type="signal peptide" evidence="1">
    <location>
        <begin position="1"/>
        <end position="22"/>
    </location>
</feature>
<dbReference type="InterPro" id="IPR006530">
    <property type="entry name" value="YD"/>
</dbReference>
<gene>
    <name evidence="3" type="ORF">SAMN06296416_106123</name>
</gene>
<dbReference type="PANTHER" id="PTHR24099">
    <property type="entry name" value="E3 UBIQUITIN-PROTEIN LIGASE TRIM36-RELATED"/>
    <property type="match status" value="1"/>
</dbReference>
<dbReference type="InterPro" id="IPR036116">
    <property type="entry name" value="FN3_sf"/>
</dbReference>
<dbReference type="PANTHER" id="PTHR24099:SF11">
    <property type="entry name" value="FIBRONECTIN TYPE III DOMAIN-CONTAINING 3BA-RELATED"/>
    <property type="match status" value="1"/>
</dbReference>
<evidence type="ECO:0000259" key="2">
    <source>
        <dbReference type="PROSITE" id="PS50853"/>
    </source>
</evidence>
<feature type="chain" id="PRO_5013080767" evidence="1">
    <location>
        <begin position="23"/>
        <end position="1872"/>
    </location>
</feature>
<evidence type="ECO:0000313" key="3">
    <source>
        <dbReference type="EMBL" id="SOD55158.1"/>
    </source>
</evidence>
<dbReference type="EMBL" id="OCND01000006">
    <property type="protein sequence ID" value="SOD55158.1"/>
    <property type="molecule type" value="Genomic_DNA"/>
</dbReference>
<name>A0A286D932_9GAMM</name>
<sequence>MKTRHLGWLATVSMATCSMALAQTTPYQEYDKLVKAAEMVAPLKSDLFGDNVSLYNGATEFSVTDIDLPGNHALSVRLGRSFKVELRNDADSLGGFGAWDLEVPYMYGVFPSDYKWNTGGNTATDRCSQPFYPRVDAPFSQHEVWTGTKVHLPGQGDQTVLWNATSGNVQPTDGQAYYWNTREQLRFKCTSMLNYPGQGFIAVDSQGTQYVFNYAIERAGGVTRKPASGWGEVALNRTKIYLMATRVQDRFGNYVDYEYSGDQLNRIVASDGRIITLTYSDGRIIKASAHGRDWHYTYHSSLYFSIHPRARALTMVTLPDQSRWQYLYNGGLSIVPSIQDGSIGGPSCIEPLPDHASFGLTVTHPAGAVGEFRFEYLRHGISGTPATACVLEGVINGEQHWSLAIPDYYYLFSLDRKTITGPGLSPQQWTYAYGDPLTGRANYSGVYCTTCDQEKSVIVNQPDGSKDEYVFGVLFNYNDGRLQGKYRRRSDGHILRAELNEYVSETEVASMPFPKEFGYLSGSHDISSIQNRPIKKITVLQDGDIAGPVEWGSTPSSGSSTAPYIHQVNAFDNFARPLSVTRQSPWHTRTDVTAYHDNLSQWVLGQTLSVTNTNTSPNVVVSRAEYDGTTALPLRYYGPGTTGTSGKLVQTLTYNADGTVATVKDGNNRTTTLSDWYRGIPRSITYADTRTQSAVVNPSGWVTQVTDENGFASNYTYDAMGRLASAAYPTGDTTVWNNTTQVFEPVAANEYGIAAGHWRQTVSTGNARQVRYFDALWRPLVVREYDTANVAGTQRFSRFTYDHAGRTTFASYPGTTDALSTGTWTEYDALGRVTSVSQDSEDTPLTTLTEYLPNHQTRVTNPRNQVTLTGYQVFGQPSYDAPVWVQHPENARTDIARDVFGKPTALTRRDAGNTQLVTRSYAYNVHQELCRSVEPETGATLMGYDGAGNLAWSSAGLAAGTACEPNGTAVAVAARKVSRTYDARNRLKTLSFPDGRGNQVWDYTLDGLPDTISTWNSNGGQPVVNSYSYNKRRLLTSESISQPGYTWSLGYQYDGNGALAQLNYPSGLQVAFAPNALGQPTQAGNYATGVSYYPNGAVKQFTYGNGIVHSMTQNARQLPLRVQSGNATGYEYAYDRNGNPAQIHDLVRGTNYSRTLQYDGLDRLTAAGSAMFGGDHWHRFTYDAVDNLKSWKLAGVKDYASYYYEPNTNRLLSIQNSANAAIVGLWYDEQGNLSNKNGQQYAFDYGNRLREAANQETYRYDGHGRRVQANNPAQVPILSMYGQDGTLRRQEDHRTGKHYEYVTLAGSLVAKVTTVVAPGTPSLTTPGYSGNGSYTVSWTATPTATSYELQEAVNGGSWAAAYSGTATSQAYTGKGSGSYGYRVRACQASSCSGWSATGTTTVELPPASAPSLSVPASAPNGTYTVSWTAVGGATTYTLEESANGGSWASVQNTASQSRAYSGKAAGSYSYRVKACNPAGCGPTSAAASTQAFYSPATSPTPVASTPNTTGSIAVTWSAVATSDRYELDERPAGGAWVTVHNGPLTSKTLTGRTAGTYEYRLRACNAAGCSAYSSALSVLVVLSPTGAPTLSAPATNLTGSYTVSWGQVGAAVRHELDEQFNGGNWSTIHNAAATSLAMSGRATGTYRYRARGCNLAGCGPYSSMATVQVTRAPATAPTLSAPASSSTGSYAVSWNAIATATSYQLEQRFNTGAWGVIHDAAGTSVALTGRAVGSYDYRVRACNVAGCGPYSSLATVVVPPAPAPGTAPTLYAPGLVDVNWSYDLSWTAVAGAGNYQLEETFVGGSHWYQVYNGTGTSANMPGRGSGSYWYRVRACNGSGCSPYSSVQIVVVQDPCPAPCDPVIIMRTEGAGE</sequence>
<reference evidence="3 4" key="1">
    <citation type="submission" date="2017-09" db="EMBL/GenBank/DDBJ databases">
        <authorList>
            <person name="Ehlers B."/>
            <person name="Leendertz F.H."/>
        </authorList>
    </citation>
    <scope>NUCLEOTIDE SEQUENCE [LARGE SCALE GENOMIC DNA]</scope>
    <source>
        <strain evidence="3 4">CGMCC 1.10978</strain>
    </source>
</reference>
<feature type="domain" description="Fibronectin type-III" evidence="2">
    <location>
        <begin position="1498"/>
        <end position="1584"/>
    </location>
</feature>
<accession>A0A286D932</accession>
<dbReference type="Gene3D" id="2.60.40.10">
    <property type="entry name" value="Immunoglobulins"/>
    <property type="match status" value="5"/>
</dbReference>
<dbReference type="SMART" id="SM00060">
    <property type="entry name" value="FN3"/>
    <property type="match status" value="5"/>
</dbReference>
<keyword evidence="1" id="KW-0732">Signal</keyword>
<protein>
    <submittedName>
        <fullName evidence="3">YD repeat-containing protein</fullName>
    </submittedName>
</protein>
<feature type="domain" description="Fibronectin type-III" evidence="2">
    <location>
        <begin position="1673"/>
        <end position="1761"/>
    </location>
</feature>
<dbReference type="CDD" id="cd00063">
    <property type="entry name" value="FN3"/>
    <property type="match status" value="1"/>
</dbReference>
<dbReference type="SUPFAM" id="SSF49265">
    <property type="entry name" value="Fibronectin type III"/>
    <property type="match status" value="3"/>
</dbReference>
<organism evidence="3 4">
    <name type="scientific">Pseudoxanthomonas wuyuanensis</name>
    <dbReference type="NCBI Taxonomy" id="1073196"/>
    <lineage>
        <taxon>Bacteria</taxon>
        <taxon>Pseudomonadati</taxon>
        <taxon>Pseudomonadota</taxon>
        <taxon>Gammaproteobacteria</taxon>
        <taxon>Lysobacterales</taxon>
        <taxon>Lysobacteraceae</taxon>
        <taxon>Pseudoxanthomonas</taxon>
    </lineage>
</organism>
<evidence type="ECO:0000256" key="1">
    <source>
        <dbReference type="SAM" id="SignalP"/>
    </source>
</evidence>
<keyword evidence="4" id="KW-1185">Reference proteome</keyword>
<dbReference type="InterPro" id="IPR003961">
    <property type="entry name" value="FN3_dom"/>
</dbReference>
<dbReference type="InterPro" id="IPR050617">
    <property type="entry name" value="E3_ligase_FN3/SPRY"/>
</dbReference>
<evidence type="ECO:0000313" key="4">
    <source>
        <dbReference type="Proteomes" id="UP000219374"/>
    </source>
</evidence>